<protein>
    <submittedName>
        <fullName evidence="1">Uncharacterized protein</fullName>
    </submittedName>
</protein>
<dbReference type="PROSITE" id="PS51257">
    <property type="entry name" value="PROKAR_LIPOPROTEIN"/>
    <property type="match status" value="1"/>
</dbReference>
<accession>A0ABU8L2R2</accession>
<dbReference type="Proteomes" id="UP001387293">
    <property type="component" value="Unassembled WGS sequence"/>
</dbReference>
<dbReference type="RefSeq" id="WP_337108677.1">
    <property type="nucleotide sequence ID" value="NZ_JAPYKS010000025.1"/>
</dbReference>
<proteinExistence type="predicted"/>
<reference evidence="1 2" key="1">
    <citation type="submission" date="2022-12" db="EMBL/GenBank/DDBJ databases">
        <authorList>
            <person name="Muema E."/>
        </authorList>
    </citation>
    <scope>NUCLEOTIDE SEQUENCE [LARGE SCALE GENOMIC DNA]</scope>
    <source>
        <strain evidence="2">1326</strain>
    </source>
</reference>
<name>A0ABU8L2R2_9HYPH</name>
<evidence type="ECO:0000313" key="1">
    <source>
        <dbReference type="EMBL" id="MEI9412258.1"/>
    </source>
</evidence>
<organism evidence="1 2">
    <name type="scientific">Mesorhizobium salmacidum</name>
    <dbReference type="NCBI Taxonomy" id="3015171"/>
    <lineage>
        <taxon>Bacteria</taxon>
        <taxon>Pseudomonadati</taxon>
        <taxon>Pseudomonadota</taxon>
        <taxon>Alphaproteobacteria</taxon>
        <taxon>Hyphomicrobiales</taxon>
        <taxon>Phyllobacteriaceae</taxon>
        <taxon>Mesorhizobium</taxon>
    </lineage>
</organism>
<comment type="caution">
    <text evidence="1">The sequence shown here is derived from an EMBL/GenBank/DDBJ whole genome shotgun (WGS) entry which is preliminary data.</text>
</comment>
<dbReference type="EMBL" id="JAPYKS010000025">
    <property type="protein sequence ID" value="MEI9412258.1"/>
    <property type="molecule type" value="Genomic_DNA"/>
</dbReference>
<gene>
    <name evidence="1" type="ORF">O7A60_26390</name>
</gene>
<evidence type="ECO:0000313" key="2">
    <source>
        <dbReference type="Proteomes" id="UP001387293"/>
    </source>
</evidence>
<sequence length="58" mass="6355">MPDLLSRMHKGLYLSAFSFGGCSYEHGVTHHSLASGFQRLAGIANVAFLFRITIRSKG</sequence>
<keyword evidence="2" id="KW-1185">Reference proteome</keyword>